<accession>A0ABW9XS67</accession>
<dbReference type="Proteomes" id="UP000665561">
    <property type="component" value="Unassembled WGS sequence"/>
</dbReference>
<dbReference type="Gene3D" id="3.30.565.10">
    <property type="entry name" value="Histidine kinase-like ATPase, C-terminal domain"/>
    <property type="match status" value="1"/>
</dbReference>
<keyword evidence="5" id="KW-0808">Transferase</keyword>
<gene>
    <name evidence="12" type="ORF">GT019_15110</name>
</gene>
<reference evidence="12 13" key="1">
    <citation type="submission" date="2020-01" db="EMBL/GenBank/DDBJ databases">
        <title>Paenibacillus soybeanensis sp. nov. isolated from the nodules of soybean (Glycine max(L.) Merr).</title>
        <authorList>
            <person name="Wang H."/>
        </authorList>
    </citation>
    <scope>NUCLEOTIDE SEQUENCE [LARGE SCALE GENOMIC DNA]</scope>
    <source>
        <strain evidence="12 13">T1</strain>
    </source>
</reference>
<dbReference type="InterPro" id="IPR036890">
    <property type="entry name" value="HATPase_C_sf"/>
</dbReference>
<evidence type="ECO:0000313" key="12">
    <source>
        <dbReference type="EMBL" id="NBD25211.1"/>
    </source>
</evidence>
<dbReference type="CDD" id="cd00075">
    <property type="entry name" value="HATPase"/>
    <property type="match status" value="1"/>
</dbReference>
<dbReference type="PROSITE" id="PS50109">
    <property type="entry name" value="HIS_KIN"/>
    <property type="match status" value="1"/>
</dbReference>
<keyword evidence="4" id="KW-0597">Phosphoprotein</keyword>
<dbReference type="RefSeq" id="WP_161744027.1">
    <property type="nucleotide sequence ID" value="NZ_JAAAMV010000011.1"/>
</dbReference>
<dbReference type="EMBL" id="JAAAMV010000011">
    <property type="protein sequence ID" value="NBD25211.1"/>
    <property type="molecule type" value="Genomic_DNA"/>
</dbReference>
<evidence type="ECO:0000259" key="11">
    <source>
        <dbReference type="PROSITE" id="PS50109"/>
    </source>
</evidence>
<sequence>MAYVAIAALLAAAFLLVRLLLLRRELRRASGQLEAFNLGHTEKKLDLAFYDGRLELLAEHVNRLIDHAKQAHADRRRSENELKRAVANISHDIRTPMTSILGYVQFLESEALAPERRAEYTATVKNGALRLKALLEDFFELSLIESPDYPLQAEPIRMNDLVLEVLAGFYEPFLQRRLEPAIAIAEEDLFVRADPSAVKRVIENLLLNAIKHASGDVSIRLAKTPAAVRLTIENRAERLSEKDIVYLFDRFYTADRTRGGSGTGIGLSIAKSLMAKMNGSLSAELVAGKLVMICEWQPEPPGEQDRHGQAGRGDELQ</sequence>
<keyword evidence="8" id="KW-0067">ATP-binding</keyword>
<evidence type="ECO:0000256" key="7">
    <source>
        <dbReference type="ARBA" id="ARBA00022777"/>
    </source>
</evidence>
<proteinExistence type="predicted"/>
<comment type="catalytic activity">
    <reaction evidence="1">
        <text>ATP + protein L-histidine = ADP + protein N-phospho-L-histidine.</text>
        <dbReference type="EC" id="2.7.13.3"/>
    </reaction>
</comment>
<evidence type="ECO:0000256" key="10">
    <source>
        <dbReference type="SAM" id="MobiDB-lite"/>
    </source>
</evidence>
<organism evidence="12 13">
    <name type="scientific">Paenibacillus glycinis</name>
    <dbReference type="NCBI Taxonomy" id="2697035"/>
    <lineage>
        <taxon>Bacteria</taxon>
        <taxon>Bacillati</taxon>
        <taxon>Bacillota</taxon>
        <taxon>Bacilli</taxon>
        <taxon>Bacillales</taxon>
        <taxon>Paenibacillaceae</taxon>
        <taxon>Paenibacillus</taxon>
    </lineage>
</organism>
<evidence type="ECO:0000256" key="6">
    <source>
        <dbReference type="ARBA" id="ARBA00022741"/>
    </source>
</evidence>
<comment type="subcellular location">
    <subcellularLocation>
        <location evidence="2">Membrane</location>
    </subcellularLocation>
</comment>
<dbReference type="GO" id="GO:0016301">
    <property type="term" value="F:kinase activity"/>
    <property type="evidence" value="ECO:0007669"/>
    <property type="project" value="UniProtKB-KW"/>
</dbReference>
<evidence type="ECO:0000256" key="5">
    <source>
        <dbReference type="ARBA" id="ARBA00022679"/>
    </source>
</evidence>
<evidence type="ECO:0000256" key="9">
    <source>
        <dbReference type="ARBA" id="ARBA00023012"/>
    </source>
</evidence>
<dbReference type="Pfam" id="PF00512">
    <property type="entry name" value="HisKA"/>
    <property type="match status" value="1"/>
</dbReference>
<evidence type="ECO:0000256" key="1">
    <source>
        <dbReference type="ARBA" id="ARBA00000085"/>
    </source>
</evidence>
<protein>
    <recommendedName>
        <fullName evidence="3">histidine kinase</fullName>
        <ecNumber evidence="3">2.7.13.3</ecNumber>
    </recommendedName>
</protein>
<dbReference type="SMART" id="SM00387">
    <property type="entry name" value="HATPase_c"/>
    <property type="match status" value="1"/>
</dbReference>
<name>A0ABW9XS67_9BACL</name>
<keyword evidence="9" id="KW-0902">Two-component regulatory system</keyword>
<dbReference type="PRINTS" id="PR00344">
    <property type="entry name" value="BCTRLSENSOR"/>
</dbReference>
<comment type="caution">
    <text evidence="12">The sequence shown here is derived from an EMBL/GenBank/DDBJ whole genome shotgun (WGS) entry which is preliminary data.</text>
</comment>
<dbReference type="SMART" id="SM00388">
    <property type="entry name" value="HisKA"/>
    <property type="match status" value="1"/>
</dbReference>
<feature type="compositionally biased region" description="Basic and acidic residues" evidence="10">
    <location>
        <begin position="303"/>
        <end position="317"/>
    </location>
</feature>
<dbReference type="CDD" id="cd00082">
    <property type="entry name" value="HisKA"/>
    <property type="match status" value="1"/>
</dbReference>
<dbReference type="InterPro" id="IPR003594">
    <property type="entry name" value="HATPase_dom"/>
</dbReference>
<evidence type="ECO:0000256" key="4">
    <source>
        <dbReference type="ARBA" id="ARBA00022553"/>
    </source>
</evidence>
<evidence type="ECO:0000256" key="2">
    <source>
        <dbReference type="ARBA" id="ARBA00004370"/>
    </source>
</evidence>
<dbReference type="SUPFAM" id="SSF47384">
    <property type="entry name" value="Homodimeric domain of signal transducing histidine kinase"/>
    <property type="match status" value="1"/>
</dbReference>
<dbReference type="InterPro" id="IPR050351">
    <property type="entry name" value="BphY/WalK/GraS-like"/>
</dbReference>
<dbReference type="InterPro" id="IPR005467">
    <property type="entry name" value="His_kinase_dom"/>
</dbReference>
<dbReference type="InterPro" id="IPR004358">
    <property type="entry name" value="Sig_transdc_His_kin-like_C"/>
</dbReference>
<dbReference type="InterPro" id="IPR036097">
    <property type="entry name" value="HisK_dim/P_sf"/>
</dbReference>
<dbReference type="InterPro" id="IPR003661">
    <property type="entry name" value="HisK_dim/P_dom"/>
</dbReference>
<dbReference type="Pfam" id="PF02518">
    <property type="entry name" value="HATPase_c"/>
    <property type="match status" value="1"/>
</dbReference>
<dbReference type="SUPFAM" id="SSF55874">
    <property type="entry name" value="ATPase domain of HSP90 chaperone/DNA topoisomerase II/histidine kinase"/>
    <property type="match status" value="1"/>
</dbReference>
<feature type="domain" description="Histidine kinase" evidence="11">
    <location>
        <begin position="88"/>
        <end position="284"/>
    </location>
</feature>
<keyword evidence="6" id="KW-0547">Nucleotide-binding</keyword>
<evidence type="ECO:0000313" key="13">
    <source>
        <dbReference type="Proteomes" id="UP000665561"/>
    </source>
</evidence>
<evidence type="ECO:0000256" key="3">
    <source>
        <dbReference type="ARBA" id="ARBA00012438"/>
    </source>
</evidence>
<dbReference type="PANTHER" id="PTHR45453">
    <property type="entry name" value="PHOSPHATE REGULON SENSOR PROTEIN PHOR"/>
    <property type="match status" value="1"/>
</dbReference>
<dbReference type="EC" id="2.7.13.3" evidence="3"/>
<feature type="region of interest" description="Disordered" evidence="10">
    <location>
        <begin position="297"/>
        <end position="317"/>
    </location>
</feature>
<keyword evidence="7 12" id="KW-0418">Kinase</keyword>
<keyword evidence="13" id="KW-1185">Reference proteome</keyword>
<dbReference type="PANTHER" id="PTHR45453:SF1">
    <property type="entry name" value="PHOSPHATE REGULON SENSOR PROTEIN PHOR"/>
    <property type="match status" value="1"/>
</dbReference>
<dbReference type="Gene3D" id="1.10.287.130">
    <property type="match status" value="1"/>
</dbReference>
<evidence type="ECO:0000256" key="8">
    <source>
        <dbReference type="ARBA" id="ARBA00022840"/>
    </source>
</evidence>